<feature type="region of interest" description="Disordered" evidence="1">
    <location>
        <begin position="542"/>
        <end position="565"/>
    </location>
</feature>
<protein>
    <recommendedName>
        <fullName evidence="5">SH3 domain-containing protein</fullName>
    </recommendedName>
</protein>
<evidence type="ECO:0000256" key="2">
    <source>
        <dbReference type="SAM" id="Phobius"/>
    </source>
</evidence>
<proteinExistence type="predicted"/>
<evidence type="ECO:0000313" key="4">
    <source>
        <dbReference type="Proteomes" id="UP000320333"/>
    </source>
</evidence>
<dbReference type="InterPro" id="IPR036028">
    <property type="entry name" value="SH3-like_dom_sf"/>
</dbReference>
<gene>
    <name evidence="3" type="ORF">CcCBS67573_g01155</name>
</gene>
<keyword evidence="4" id="KW-1185">Reference proteome</keyword>
<keyword evidence="2" id="KW-0812">Transmembrane</keyword>
<feature type="compositionally biased region" description="Low complexity" evidence="1">
    <location>
        <begin position="435"/>
        <end position="450"/>
    </location>
</feature>
<name>A0A507FMD8_9FUNG</name>
<evidence type="ECO:0000256" key="1">
    <source>
        <dbReference type="SAM" id="MobiDB-lite"/>
    </source>
</evidence>
<feature type="transmembrane region" description="Helical" evidence="2">
    <location>
        <begin position="208"/>
        <end position="231"/>
    </location>
</feature>
<dbReference type="OrthoDB" id="2163411at2759"/>
<feature type="region of interest" description="Disordered" evidence="1">
    <location>
        <begin position="241"/>
        <end position="288"/>
    </location>
</feature>
<dbReference type="AlphaFoldDB" id="A0A507FMD8"/>
<organism evidence="3 4">
    <name type="scientific">Chytriomyces confervae</name>
    <dbReference type="NCBI Taxonomy" id="246404"/>
    <lineage>
        <taxon>Eukaryota</taxon>
        <taxon>Fungi</taxon>
        <taxon>Fungi incertae sedis</taxon>
        <taxon>Chytridiomycota</taxon>
        <taxon>Chytridiomycota incertae sedis</taxon>
        <taxon>Chytridiomycetes</taxon>
        <taxon>Chytridiales</taxon>
        <taxon>Chytriomycetaceae</taxon>
        <taxon>Chytriomyces</taxon>
    </lineage>
</organism>
<dbReference type="Proteomes" id="UP000320333">
    <property type="component" value="Unassembled WGS sequence"/>
</dbReference>
<reference evidence="3 4" key="1">
    <citation type="journal article" date="2019" name="Sci. Rep.">
        <title>Comparative genomics of chytrid fungi reveal insights into the obligate biotrophic and pathogenic lifestyle of Synchytrium endobioticum.</title>
        <authorList>
            <person name="van de Vossenberg B.T.L.H."/>
            <person name="Warris S."/>
            <person name="Nguyen H.D.T."/>
            <person name="van Gent-Pelzer M.P.E."/>
            <person name="Joly D.L."/>
            <person name="van de Geest H.C."/>
            <person name="Bonants P.J.M."/>
            <person name="Smith D.S."/>
            <person name="Levesque C.A."/>
            <person name="van der Lee T.A.J."/>
        </authorList>
    </citation>
    <scope>NUCLEOTIDE SEQUENCE [LARGE SCALE GENOMIC DNA]</scope>
    <source>
        <strain evidence="3 4">CBS 675.73</strain>
    </source>
</reference>
<sequence length="596" mass="64798">MSCFSILPSTSKLPDFVGYQIHEHTTFTNTSTLDAFIASVQDSNEAYIRQFRSAFNCPNWNGKMQRFHLTFVQGALVFNAQAKSNCGPPTSPTPNRQICQSSCRLAASALSSIFSECSGSDRNSTRSNTIASYNQICAALPSTNDCIPAVKAEASQCGFPLALDFATYCAPSGTGSRTNDTCCRMPIVPTGTSSNPTTNNRAPTTTSLAIIIISSIAGATLLLVTILCCALRRRRKINNETQKEKDLQNQESFSDSQPMTMDPRFNFDFENESEPPSPVHESGPAVISRPPPVAYIQESLARGTIPVKPQQRRESLASWSAFSFSVDGSSNAKLENLNNNNYSNNTNLNSNSNRPVIINTMNGTLRLPPPPLRSPSPSSIAVITAAAAALASEPSQKLKRKTFLFQKGNDSIMSPGLVPPPLPPAAPPRMPKNFLSLYSSSTSNSGSSRTDGNRTDSSINVQSREWNLDSVDTPGPGDIAIVLHEYETTLRDELALVPGDFVQVHAVYLDGWGHGNVGDQFGAFPLVCVKRLVLEGVDVESDNDQTDKQLQRSGISEEEDNRRRRQKKISMANVGAGGIFNEKEVNLRRSSLKLFL</sequence>
<comment type="caution">
    <text evidence="3">The sequence shown here is derived from an EMBL/GenBank/DDBJ whole genome shotgun (WGS) entry which is preliminary data.</text>
</comment>
<accession>A0A507FMD8</accession>
<evidence type="ECO:0000313" key="3">
    <source>
        <dbReference type="EMBL" id="TPX77569.1"/>
    </source>
</evidence>
<dbReference type="EMBL" id="QEAP01000018">
    <property type="protein sequence ID" value="TPX77569.1"/>
    <property type="molecule type" value="Genomic_DNA"/>
</dbReference>
<feature type="compositionally biased region" description="Polar residues" evidence="1">
    <location>
        <begin position="249"/>
        <end position="259"/>
    </location>
</feature>
<keyword evidence="2" id="KW-0472">Membrane</keyword>
<keyword evidence="2" id="KW-1133">Transmembrane helix</keyword>
<evidence type="ECO:0008006" key="5">
    <source>
        <dbReference type="Google" id="ProtNLM"/>
    </source>
</evidence>
<dbReference type="SUPFAM" id="SSF50044">
    <property type="entry name" value="SH3-domain"/>
    <property type="match status" value="1"/>
</dbReference>
<feature type="region of interest" description="Disordered" evidence="1">
    <location>
        <begin position="422"/>
        <end position="461"/>
    </location>
</feature>
<dbReference type="Gene3D" id="2.30.30.40">
    <property type="entry name" value="SH3 Domains"/>
    <property type="match status" value="1"/>
</dbReference>